<name>A0A1H2X5R4_9RHOB</name>
<dbReference type="Proteomes" id="UP000199118">
    <property type="component" value="Unassembled WGS sequence"/>
</dbReference>
<dbReference type="InterPro" id="IPR011330">
    <property type="entry name" value="Glyco_hydro/deAcase_b/a-brl"/>
</dbReference>
<accession>A0A1H2X5R4</accession>
<dbReference type="STRING" id="356660.SAMN05444336_102598"/>
<dbReference type="SUPFAM" id="SSF88713">
    <property type="entry name" value="Glycoside hydrolase/deacetylase"/>
    <property type="match status" value="1"/>
</dbReference>
<dbReference type="RefSeq" id="WP_092680816.1">
    <property type="nucleotide sequence ID" value="NZ_FNMZ01000002.1"/>
</dbReference>
<keyword evidence="2" id="KW-1185">Reference proteome</keyword>
<dbReference type="AlphaFoldDB" id="A0A1H2X5R4"/>
<dbReference type="OrthoDB" id="9787041at2"/>
<reference evidence="1 2" key="1">
    <citation type="submission" date="2016-10" db="EMBL/GenBank/DDBJ databases">
        <authorList>
            <person name="de Groot N.N."/>
        </authorList>
    </citation>
    <scope>NUCLEOTIDE SEQUENCE [LARGE SCALE GENOMIC DNA]</scope>
    <source>
        <strain evidence="1 2">DSM 17890</strain>
    </source>
</reference>
<gene>
    <name evidence="1" type="ORF">SAMN05444336_102598</name>
</gene>
<dbReference type="EMBL" id="FNMZ01000002">
    <property type="protein sequence ID" value="SDW87609.1"/>
    <property type="molecule type" value="Genomic_DNA"/>
</dbReference>
<proteinExistence type="predicted"/>
<evidence type="ECO:0000313" key="2">
    <source>
        <dbReference type="Proteomes" id="UP000199118"/>
    </source>
</evidence>
<organism evidence="1 2">
    <name type="scientific">Albimonas donghaensis</name>
    <dbReference type="NCBI Taxonomy" id="356660"/>
    <lineage>
        <taxon>Bacteria</taxon>
        <taxon>Pseudomonadati</taxon>
        <taxon>Pseudomonadota</taxon>
        <taxon>Alphaproteobacteria</taxon>
        <taxon>Rhodobacterales</taxon>
        <taxon>Paracoccaceae</taxon>
        <taxon>Albimonas</taxon>
    </lineage>
</organism>
<dbReference type="Gene3D" id="3.20.20.370">
    <property type="entry name" value="Glycoside hydrolase/deacetylase"/>
    <property type="match status" value="1"/>
</dbReference>
<evidence type="ECO:0000313" key="1">
    <source>
        <dbReference type="EMBL" id="SDW87609.1"/>
    </source>
</evidence>
<dbReference type="PANTHER" id="PTHR43123">
    <property type="entry name" value="POLYSACCHARIDE DEACETYLASE-RELATED"/>
    <property type="match status" value="1"/>
</dbReference>
<protein>
    <submittedName>
        <fullName evidence="1">Peptidoglycan/xylan/chitin deacetylase, PgdA/CDA1 family</fullName>
    </submittedName>
</protein>
<dbReference type="GO" id="GO:0005975">
    <property type="term" value="P:carbohydrate metabolic process"/>
    <property type="evidence" value="ECO:0007669"/>
    <property type="project" value="InterPro"/>
</dbReference>
<sequence length="311" mass="35625">MHYDFVPMPHRKPLRWPDGKRLAIILTTNFEYWDRAREDPKPFYPGGPGIVGGELAGNVYDNPNWTWREYGQRVGVWRMFDVFDAEGVPSSCTMNAKMALERKAVVDAAVQKGWELVPHNYVQTDLLTDFAHDKEKEREVIRRTLDIYREAVGKPAKGWLSSSLRSTMNTVDILADEGLIFTTDLLNDDQPYLVRTASGKKMVSVPYTSEVNDFTIFMRQGQTADGGFAVFKEQFDWLYAESEVSGRHMNLGLHPHVIGQPFRIRALRDFIRYAKRFEGVWFATREEIAEWYLENHESHIPTADGAGEGAA</sequence>
<dbReference type="PANTHER" id="PTHR43123:SF4">
    <property type="entry name" value="POLYSACCHARIDE DEACETYLASE"/>
    <property type="match status" value="1"/>
</dbReference>